<reference evidence="2" key="1">
    <citation type="journal article" date="2015" name="Nature">
        <title>Complex archaea that bridge the gap between prokaryotes and eukaryotes.</title>
        <authorList>
            <person name="Spang A."/>
            <person name="Saw J.H."/>
            <person name="Jorgensen S.L."/>
            <person name="Zaremba-Niedzwiedzka K."/>
            <person name="Martijn J."/>
            <person name="Lind A.E."/>
            <person name="van Eijk R."/>
            <person name="Schleper C."/>
            <person name="Guy L."/>
            <person name="Ettema T.J."/>
        </authorList>
    </citation>
    <scope>NUCLEOTIDE SEQUENCE</scope>
</reference>
<sequence>MTRTQRAGWGTQGSGPAATEGLKETGAESLVVLTAAGGLGEAAQVLRYYAGTPAEELPMVYLRPYHGSIMETYPDGRVWGRMIAERYLDFVHGMPWENVPGWPAEKIGGVIGKNELTLWNEHGGHDDSEPDFWPNQGYWESEEGWRRIAAYELEIIKGFDEVLPDVDYVAWNESYGHQEDGPAVNPAYVRQYIGGDGNIYQERGRGFYALQPDIYGVVLNYQRPGKGIIKCGIHTYWQKFGYGIKPIASYYHAFRFARPPGYKDKTELWDEPPRDPGGLIHHIPTDMPIVITEFNSPDNSEPGQQPAYAADAVLFLTRILAEWGDRIEATNVFLHHSAGIDHGEYTHVGTEMARAWTAWLAAQEPLSEVVADPIPPEATMSWRTDAKAWLLTPAGRAWTQETGGKDAEMLEAAAMHAAAVGQIPASVELLQEAGTPVLHEFNLIVDLLANFADSS</sequence>
<evidence type="ECO:0000313" key="2">
    <source>
        <dbReference type="EMBL" id="KKN82102.1"/>
    </source>
</evidence>
<name>A0A0F9U468_9ZZZZ</name>
<evidence type="ECO:0000256" key="1">
    <source>
        <dbReference type="SAM" id="MobiDB-lite"/>
    </source>
</evidence>
<dbReference type="EMBL" id="LAZR01000206">
    <property type="protein sequence ID" value="KKN82102.1"/>
    <property type="molecule type" value="Genomic_DNA"/>
</dbReference>
<accession>A0A0F9U468</accession>
<feature type="region of interest" description="Disordered" evidence="1">
    <location>
        <begin position="1"/>
        <end position="21"/>
    </location>
</feature>
<protein>
    <submittedName>
        <fullName evidence="2">Uncharacterized protein</fullName>
    </submittedName>
</protein>
<dbReference type="AlphaFoldDB" id="A0A0F9U468"/>
<comment type="caution">
    <text evidence="2">The sequence shown here is derived from an EMBL/GenBank/DDBJ whole genome shotgun (WGS) entry which is preliminary data.</text>
</comment>
<proteinExistence type="predicted"/>
<gene>
    <name evidence="2" type="ORF">LCGC14_0313690</name>
</gene>
<organism evidence="2">
    <name type="scientific">marine sediment metagenome</name>
    <dbReference type="NCBI Taxonomy" id="412755"/>
    <lineage>
        <taxon>unclassified sequences</taxon>
        <taxon>metagenomes</taxon>
        <taxon>ecological metagenomes</taxon>
    </lineage>
</organism>